<dbReference type="SUPFAM" id="SSF52833">
    <property type="entry name" value="Thioredoxin-like"/>
    <property type="match status" value="1"/>
</dbReference>
<keyword evidence="5" id="KW-0676">Redox-active center</keyword>
<sequence>MAARINEQQFEEKVLKADKPVLVDFYSDTCIPCKRMTGVLGEIEEDYEGKLDVVKVNVNYEQGLAGKYDVMSAPTLIYFIHGEQQWRLTGVAKREEITKLVTDI</sequence>
<accession>A0ABR7N3I7</accession>
<evidence type="ECO:0000313" key="9">
    <source>
        <dbReference type="Proteomes" id="UP000606193"/>
    </source>
</evidence>
<dbReference type="Proteomes" id="UP000606193">
    <property type="component" value="Unassembled WGS sequence"/>
</dbReference>
<evidence type="ECO:0000256" key="6">
    <source>
        <dbReference type="PIRNR" id="PIRNR000077"/>
    </source>
</evidence>
<organism evidence="8 9">
    <name type="scientific">Jutongia huaianensis</name>
    <dbReference type="NCBI Taxonomy" id="2763668"/>
    <lineage>
        <taxon>Bacteria</taxon>
        <taxon>Bacillati</taxon>
        <taxon>Bacillota</taxon>
        <taxon>Clostridia</taxon>
        <taxon>Lachnospirales</taxon>
        <taxon>Lachnospiraceae</taxon>
        <taxon>Jutongia</taxon>
    </lineage>
</organism>
<comment type="caution">
    <text evidence="8">The sequence shown here is derived from an EMBL/GenBank/DDBJ whole genome shotgun (WGS) entry which is preliminary data.</text>
</comment>
<keyword evidence="9" id="KW-1185">Reference proteome</keyword>
<keyword evidence="4" id="KW-1015">Disulfide bond</keyword>
<evidence type="ECO:0000313" key="8">
    <source>
        <dbReference type="EMBL" id="MBC8563177.1"/>
    </source>
</evidence>
<evidence type="ECO:0000256" key="5">
    <source>
        <dbReference type="ARBA" id="ARBA00023284"/>
    </source>
</evidence>
<dbReference type="RefSeq" id="WP_249298316.1">
    <property type="nucleotide sequence ID" value="NZ_JACRSX010000017.1"/>
</dbReference>
<keyword evidence="2" id="KW-0813">Transport</keyword>
<reference evidence="8 9" key="1">
    <citation type="submission" date="2020-08" db="EMBL/GenBank/DDBJ databases">
        <title>Genome public.</title>
        <authorList>
            <person name="Liu C."/>
            <person name="Sun Q."/>
        </authorList>
    </citation>
    <scope>NUCLEOTIDE SEQUENCE [LARGE SCALE GENOMIC DNA]</scope>
    <source>
        <strain evidence="8 9">NSJ-37</strain>
    </source>
</reference>
<dbReference type="InterPro" id="IPR036249">
    <property type="entry name" value="Thioredoxin-like_sf"/>
</dbReference>
<dbReference type="InterPro" id="IPR005746">
    <property type="entry name" value="Thioredoxin"/>
</dbReference>
<comment type="similarity">
    <text evidence="1 6">Belongs to the thioredoxin family.</text>
</comment>
<proteinExistence type="inferred from homology"/>
<evidence type="ECO:0000256" key="1">
    <source>
        <dbReference type="ARBA" id="ARBA00008987"/>
    </source>
</evidence>
<dbReference type="PANTHER" id="PTHR45663:SF11">
    <property type="entry name" value="GEO12009P1"/>
    <property type="match status" value="1"/>
</dbReference>
<name>A0ABR7N3I7_9FIRM</name>
<dbReference type="CDD" id="cd02947">
    <property type="entry name" value="TRX_family"/>
    <property type="match status" value="1"/>
</dbReference>
<evidence type="ECO:0000259" key="7">
    <source>
        <dbReference type="PROSITE" id="PS51352"/>
    </source>
</evidence>
<evidence type="ECO:0000256" key="2">
    <source>
        <dbReference type="ARBA" id="ARBA00022448"/>
    </source>
</evidence>
<dbReference type="EMBL" id="JACRSX010000017">
    <property type="protein sequence ID" value="MBC8563177.1"/>
    <property type="molecule type" value="Genomic_DNA"/>
</dbReference>
<keyword evidence="3" id="KW-0249">Electron transport</keyword>
<protein>
    <recommendedName>
        <fullName evidence="6">Thioredoxin</fullName>
    </recommendedName>
</protein>
<feature type="domain" description="Thioredoxin" evidence="7">
    <location>
        <begin position="1"/>
        <end position="104"/>
    </location>
</feature>
<evidence type="ECO:0000256" key="4">
    <source>
        <dbReference type="ARBA" id="ARBA00023157"/>
    </source>
</evidence>
<dbReference type="Pfam" id="PF00085">
    <property type="entry name" value="Thioredoxin"/>
    <property type="match status" value="1"/>
</dbReference>
<dbReference type="InterPro" id="IPR013766">
    <property type="entry name" value="Thioredoxin_domain"/>
</dbReference>
<dbReference type="PIRSF" id="PIRSF000077">
    <property type="entry name" value="Thioredoxin"/>
    <property type="match status" value="1"/>
</dbReference>
<dbReference type="PANTHER" id="PTHR45663">
    <property type="entry name" value="GEO12009P1"/>
    <property type="match status" value="1"/>
</dbReference>
<dbReference type="PROSITE" id="PS51352">
    <property type="entry name" value="THIOREDOXIN_2"/>
    <property type="match status" value="1"/>
</dbReference>
<dbReference type="Gene3D" id="3.40.30.10">
    <property type="entry name" value="Glutaredoxin"/>
    <property type="match status" value="1"/>
</dbReference>
<evidence type="ECO:0000256" key="3">
    <source>
        <dbReference type="ARBA" id="ARBA00022982"/>
    </source>
</evidence>
<gene>
    <name evidence="8" type="ORF">H8704_11145</name>
</gene>